<organism evidence="2 3">
    <name type="scientific">Salvia divinorum</name>
    <name type="common">Maria pastora</name>
    <name type="synonym">Diviner's sage</name>
    <dbReference type="NCBI Taxonomy" id="28513"/>
    <lineage>
        <taxon>Eukaryota</taxon>
        <taxon>Viridiplantae</taxon>
        <taxon>Streptophyta</taxon>
        <taxon>Embryophyta</taxon>
        <taxon>Tracheophyta</taxon>
        <taxon>Spermatophyta</taxon>
        <taxon>Magnoliopsida</taxon>
        <taxon>eudicotyledons</taxon>
        <taxon>Gunneridae</taxon>
        <taxon>Pentapetalae</taxon>
        <taxon>asterids</taxon>
        <taxon>lamiids</taxon>
        <taxon>Lamiales</taxon>
        <taxon>Lamiaceae</taxon>
        <taxon>Nepetoideae</taxon>
        <taxon>Mentheae</taxon>
        <taxon>Salviinae</taxon>
        <taxon>Salvia</taxon>
        <taxon>Salvia subgen. Calosphace</taxon>
    </lineage>
</organism>
<dbReference type="PANTHER" id="PTHR36790:SF1">
    <property type="entry name" value="MYELIN TRANSCRIPTION FACTOR"/>
    <property type="match status" value="1"/>
</dbReference>
<protein>
    <submittedName>
        <fullName evidence="2">Uncharacterized protein</fullName>
    </submittedName>
</protein>
<dbReference type="AlphaFoldDB" id="A0ABD1GQQ2"/>
<accession>A0ABD1GQQ2</accession>
<dbReference type="Proteomes" id="UP001567538">
    <property type="component" value="Unassembled WGS sequence"/>
</dbReference>
<name>A0ABD1GQQ2_SALDI</name>
<reference evidence="2 3" key="1">
    <citation type="submission" date="2024-06" db="EMBL/GenBank/DDBJ databases">
        <title>A chromosome level genome sequence of Diviner's sage (Salvia divinorum).</title>
        <authorList>
            <person name="Ford S.A."/>
            <person name="Ro D.-K."/>
            <person name="Ness R.W."/>
            <person name="Phillips M.A."/>
        </authorList>
    </citation>
    <scope>NUCLEOTIDE SEQUENCE [LARGE SCALE GENOMIC DNA]</scope>
    <source>
        <strain evidence="2">SAF-2024a</strain>
        <tissue evidence="2">Leaf</tissue>
    </source>
</reference>
<gene>
    <name evidence="2" type="ORF">AAHA92_22113</name>
</gene>
<sequence length="152" mass="17445">MLLAFSGHRRALAPKNGSSSGNMNPKPRAVISSSNKENVPPSYFTQVSKETVDQSLKKLEKLRCEEARNDKALRDKSLLLDLAIKEILNRGEVQKHLELELDRLYRLNQINLACMMTSRLRSLRDKEQEKKMKMNKAYIYIQGRESLNLQAA</sequence>
<proteinExistence type="predicted"/>
<comment type="caution">
    <text evidence="2">The sequence shown here is derived from an EMBL/GenBank/DDBJ whole genome shotgun (WGS) entry which is preliminary data.</text>
</comment>
<evidence type="ECO:0000256" key="1">
    <source>
        <dbReference type="SAM" id="MobiDB-lite"/>
    </source>
</evidence>
<keyword evidence="3" id="KW-1185">Reference proteome</keyword>
<dbReference type="PANTHER" id="PTHR36790">
    <property type="entry name" value="MYELIN TRANSCRIPTION FACTOR"/>
    <property type="match status" value="1"/>
</dbReference>
<evidence type="ECO:0000313" key="2">
    <source>
        <dbReference type="EMBL" id="KAL1545378.1"/>
    </source>
</evidence>
<dbReference type="EMBL" id="JBEAFC010000008">
    <property type="protein sequence ID" value="KAL1545378.1"/>
    <property type="molecule type" value="Genomic_DNA"/>
</dbReference>
<feature type="region of interest" description="Disordered" evidence="1">
    <location>
        <begin position="1"/>
        <end position="37"/>
    </location>
</feature>
<evidence type="ECO:0000313" key="3">
    <source>
        <dbReference type="Proteomes" id="UP001567538"/>
    </source>
</evidence>